<dbReference type="PANTHER" id="PTHR21164:SF0">
    <property type="entry name" value="CHORISMATE MUTASE AROH"/>
    <property type="match status" value="1"/>
</dbReference>
<dbReference type="AlphaFoldDB" id="A0A0P6YKN3"/>
<evidence type="ECO:0000313" key="5">
    <source>
        <dbReference type="Proteomes" id="UP000050544"/>
    </source>
</evidence>
<dbReference type="GO" id="GO:0009073">
    <property type="term" value="P:aromatic amino acid family biosynthetic process"/>
    <property type="evidence" value="ECO:0007669"/>
    <property type="project" value="UniProtKB-UniRule"/>
</dbReference>
<dbReference type="NCBIfam" id="TIGR01796">
    <property type="entry name" value="CM_mono_aroH"/>
    <property type="match status" value="1"/>
</dbReference>
<dbReference type="PANTHER" id="PTHR21164">
    <property type="entry name" value="CHORISMATE MUTASE"/>
    <property type="match status" value="1"/>
</dbReference>
<dbReference type="Pfam" id="PF07736">
    <property type="entry name" value="CM_1"/>
    <property type="match status" value="1"/>
</dbReference>
<dbReference type="InterPro" id="IPR008243">
    <property type="entry name" value="Chorismate_mutase_AroH"/>
</dbReference>
<dbReference type="Proteomes" id="UP000050544">
    <property type="component" value="Unassembled WGS sequence"/>
</dbReference>
<evidence type="ECO:0000256" key="2">
    <source>
        <dbReference type="PIRSR" id="PIRSR005965-1"/>
    </source>
</evidence>
<dbReference type="EMBL" id="LGKO01000004">
    <property type="protein sequence ID" value="KPL83075.1"/>
    <property type="molecule type" value="Genomic_DNA"/>
</dbReference>
<dbReference type="GO" id="GO:0046417">
    <property type="term" value="P:chorismate metabolic process"/>
    <property type="evidence" value="ECO:0007669"/>
    <property type="project" value="TreeGrafter"/>
</dbReference>
<dbReference type="Gene3D" id="3.30.1330.40">
    <property type="entry name" value="RutC-like"/>
    <property type="match status" value="1"/>
</dbReference>
<evidence type="ECO:0000256" key="1">
    <source>
        <dbReference type="NCBIfam" id="TIGR01796"/>
    </source>
</evidence>
<dbReference type="RefSeq" id="WP_054521451.1">
    <property type="nucleotide sequence ID" value="NZ_LGKO01000004.1"/>
</dbReference>
<protein>
    <recommendedName>
        <fullName evidence="1 3">chorismate mutase</fullName>
        <ecNumber evidence="1 3">5.4.99.5</ecNumber>
    </recommendedName>
</protein>
<keyword evidence="2 3" id="KW-0057">Aromatic amino acid biosynthesis</keyword>
<name>A0A0P6YKN3_9CHLR</name>
<comment type="catalytic activity">
    <reaction evidence="3">
        <text>chorismate = prephenate</text>
        <dbReference type="Rhea" id="RHEA:13897"/>
        <dbReference type="ChEBI" id="CHEBI:29748"/>
        <dbReference type="ChEBI" id="CHEBI:29934"/>
        <dbReference type="EC" id="5.4.99.5"/>
    </reaction>
</comment>
<accession>A0A0P6YKN3</accession>
<dbReference type="PIRSF" id="PIRSF005965">
    <property type="entry name" value="Chor_mut_AroH"/>
    <property type="match status" value="1"/>
</dbReference>
<dbReference type="GO" id="GO:0008652">
    <property type="term" value="P:amino acid biosynthetic process"/>
    <property type="evidence" value="ECO:0007669"/>
    <property type="project" value="UniProtKB-UniRule"/>
</dbReference>
<organism evidence="4 5">
    <name type="scientific">Thermanaerothrix daxensis</name>
    <dbReference type="NCBI Taxonomy" id="869279"/>
    <lineage>
        <taxon>Bacteria</taxon>
        <taxon>Bacillati</taxon>
        <taxon>Chloroflexota</taxon>
        <taxon>Anaerolineae</taxon>
        <taxon>Anaerolineales</taxon>
        <taxon>Anaerolineaceae</taxon>
        <taxon>Thermanaerothrix</taxon>
    </lineage>
</organism>
<reference evidence="4 5" key="1">
    <citation type="submission" date="2015-07" db="EMBL/GenBank/DDBJ databases">
        <title>Whole genome sequence of Thermanaerothrix daxensis DSM 23592.</title>
        <authorList>
            <person name="Hemp J."/>
            <person name="Ward L.M."/>
            <person name="Pace L.A."/>
            <person name="Fischer W.W."/>
        </authorList>
    </citation>
    <scope>NUCLEOTIDE SEQUENCE [LARGE SCALE GENOMIC DNA]</scope>
    <source>
        <strain evidence="4 5">GNS-1</strain>
    </source>
</reference>
<dbReference type="EC" id="5.4.99.5" evidence="1 3"/>
<evidence type="ECO:0000313" key="4">
    <source>
        <dbReference type="EMBL" id="KPL83075.1"/>
    </source>
</evidence>
<feature type="binding site" evidence="2">
    <location>
        <position position="7"/>
    </location>
    <ligand>
        <name>prephenate</name>
        <dbReference type="ChEBI" id="CHEBI:29934"/>
    </ligand>
</feature>
<comment type="caution">
    <text evidence="4">The sequence shown here is derived from an EMBL/GenBank/DDBJ whole genome shotgun (WGS) entry which is preliminary data.</text>
</comment>
<keyword evidence="5" id="KW-1185">Reference proteome</keyword>
<proteinExistence type="predicted"/>
<dbReference type="CDD" id="cd02185">
    <property type="entry name" value="AroH"/>
    <property type="match status" value="1"/>
</dbReference>
<gene>
    <name evidence="4" type="ORF">SE15_07245</name>
</gene>
<dbReference type="PROSITE" id="PS51167">
    <property type="entry name" value="CHORISMATE_MUT_1"/>
    <property type="match status" value="1"/>
</dbReference>
<dbReference type="GO" id="GO:0004106">
    <property type="term" value="F:chorismate mutase activity"/>
    <property type="evidence" value="ECO:0007669"/>
    <property type="project" value="UniProtKB-UniRule"/>
</dbReference>
<keyword evidence="3" id="KW-0413">Isomerase</keyword>
<sequence length="122" mass="13549">MSLIAIRGAITCDENSTAAILDATRQLMSALIDKNHLDPNHVISIIFSATPDLNAAYPAQAVRQMGWSQVPMLCLQEMYVTESLPRCLRVLIHYEATSPLSPCHVYLGDAQSLRPDWAHMNK</sequence>
<dbReference type="SUPFAM" id="SSF55298">
    <property type="entry name" value="YjgF-like"/>
    <property type="match status" value="1"/>
</dbReference>
<keyword evidence="2 3" id="KW-0028">Amino-acid biosynthesis</keyword>
<dbReference type="InterPro" id="IPR035959">
    <property type="entry name" value="RutC-like_sf"/>
</dbReference>
<feature type="binding site" evidence="2">
    <location>
        <position position="106"/>
    </location>
    <ligand>
        <name>prephenate</name>
        <dbReference type="ChEBI" id="CHEBI:29934"/>
    </ligand>
</feature>
<feature type="binding site" evidence="2">
    <location>
        <position position="89"/>
    </location>
    <ligand>
        <name>prephenate</name>
        <dbReference type="ChEBI" id="CHEBI:29934"/>
    </ligand>
</feature>
<dbReference type="OrthoDB" id="9802232at2"/>
<dbReference type="STRING" id="869279.SE15_07245"/>
<evidence type="ECO:0000256" key="3">
    <source>
        <dbReference type="PROSITE-ProRule" id="PRU00514"/>
    </source>
</evidence>